<feature type="domain" description="RING-type" evidence="15">
    <location>
        <begin position="803"/>
        <end position="836"/>
    </location>
</feature>
<name>A0AAV0A085_PHORO</name>
<feature type="domain" description="MIB/HERC2" evidence="16">
    <location>
        <begin position="6"/>
        <end position="74"/>
    </location>
</feature>
<dbReference type="InterPro" id="IPR040847">
    <property type="entry name" value="SH3_15"/>
</dbReference>
<dbReference type="FunFam" id="3.30.40.10:FF:000135">
    <property type="entry name" value="E3 ubiquitin-protein ligase mib1 isoform X1"/>
    <property type="match status" value="1"/>
</dbReference>
<keyword evidence="18" id="KW-1185">Reference proteome</keyword>
<feature type="repeat" description="ANK" evidence="12">
    <location>
        <begin position="470"/>
        <end position="502"/>
    </location>
</feature>
<dbReference type="Pfam" id="PF00023">
    <property type="entry name" value="Ank"/>
    <property type="match status" value="2"/>
</dbReference>
<dbReference type="Pfam" id="PF13920">
    <property type="entry name" value="zf-C3HC4_3"/>
    <property type="match status" value="2"/>
</dbReference>
<dbReference type="PROSITE" id="PS51416">
    <property type="entry name" value="MIB_HERC2"/>
    <property type="match status" value="2"/>
</dbReference>
<evidence type="ECO:0000256" key="5">
    <source>
        <dbReference type="ARBA" id="ARBA00022723"/>
    </source>
</evidence>
<dbReference type="FunFam" id="2.30.30.40:FF:000054">
    <property type="entry name" value="Putative e3 ubiquitin-protein ligase mind-bomb"/>
    <property type="match status" value="1"/>
</dbReference>
<protein>
    <recommendedName>
        <fullName evidence="3">RING-type E3 ubiquitin transferase</fullName>
        <ecNumber evidence="3">2.3.2.27</ecNumber>
    </recommendedName>
</protein>
<dbReference type="FunFam" id="2.30.30.40:FF:000090">
    <property type="entry name" value="E3 ubiquitin-protein ligase MIB1 isoform X1"/>
    <property type="match status" value="1"/>
</dbReference>
<evidence type="ECO:0000256" key="1">
    <source>
        <dbReference type="ARBA" id="ARBA00000900"/>
    </source>
</evidence>
<evidence type="ECO:0000256" key="13">
    <source>
        <dbReference type="PROSITE-ProRule" id="PRU00175"/>
    </source>
</evidence>
<dbReference type="PRINTS" id="PR01415">
    <property type="entry name" value="ANKYRIN"/>
</dbReference>
<evidence type="ECO:0000256" key="9">
    <source>
        <dbReference type="ARBA" id="ARBA00022833"/>
    </source>
</evidence>
<dbReference type="SMART" id="SM00248">
    <property type="entry name" value="ANK"/>
    <property type="match status" value="7"/>
</dbReference>
<comment type="caution">
    <text evidence="17">The sequence shown here is derived from an EMBL/GenBank/DDBJ whole genome shotgun (WGS) entry which is preliminary data.</text>
</comment>
<evidence type="ECO:0000256" key="11">
    <source>
        <dbReference type="ARBA" id="ARBA00023054"/>
    </source>
</evidence>
<dbReference type="SUPFAM" id="SSF57850">
    <property type="entry name" value="RING/U-box"/>
    <property type="match status" value="1"/>
</dbReference>
<evidence type="ECO:0000313" key="17">
    <source>
        <dbReference type="EMBL" id="CAH7090156.1"/>
    </source>
</evidence>
<gene>
    <name evidence="17" type="primary">Mib1</name>
    <name evidence="17" type="ORF">PHOROB_LOCUS14152</name>
</gene>
<keyword evidence="6" id="KW-0677">Repeat</keyword>
<dbReference type="Gene3D" id="1.25.40.20">
    <property type="entry name" value="Ankyrin repeat-containing domain"/>
    <property type="match status" value="2"/>
</dbReference>
<evidence type="ECO:0000256" key="14">
    <source>
        <dbReference type="SAM" id="MobiDB-lite"/>
    </source>
</evidence>
<evidence type="ECO:0000259" key="15">
    <source>
        <dbReference type="PROSITE" id="PS50089"/>
    </source>
</evidence>
<dbReference type="EC" id="2.3.2.27" evidence="3"/>
<dbReference type="InterPro" id="IPR010606">
    <property type="entry name" value="Mib_Herc2"/>
</dbReference>
<organism evidence="17 18">
    <name type="scientific">Phodopus roborovskii</name>
    <name type="common">Roborovski's desert hamster</name>
    <name type="synonym">Cricetulus roborovskii</name>
    <dbReference type="NCBI Taxonomy" id="109678"/>
    <lineage>
        <taxon>Eukaryota</taxon>
        <taxon>Metazoa</taxon>
        <taxon>Chordata</taxon>
        <taxon>Craniata</taxon>
        <taxon>Vertebrata</taxon>
        <taxon>Euteleostomi</taxon>
        <taxon>Mammalia</taxon>
        <taxon>Eutheria</taxon>
        <taxon>Euarchontoglires</taxon>
        <taxon>Glires</taxon>
        <taxon>Rodentia</taxon>
        <taxon>Myomorpha</taxon>
        <taxon>Muroidea</taxon>
        <taxon>Cricetidae</taxon>
        <taxon>Cricetinae</taxon>
        <taxon>Phodopus</taxon>
    </lineage>
</organism>
<dbReference type="GO" id="GO:0006897">
    <property type="term" value="P:endocytosis"/>
    <property type="evidence" value="ECO:0007669"/>
    <property type="project" value="TreeGrafter"/>
</dbReference>
<dbReference type="SUPFAM" id="SSF48403">
    <property type="entry name" value="Ankyrin repeat"/>
    <property type="match status" value="1"/>
</dbReference>
<dbReference type="PANTHER" id="PTHR24202:SF53">
    <property type="entry name" value="E3 UBIQUITIN-PROTEIN LIGASE MIB1"/>
    <property type="match status" value="1"/>
</dbReference>
<dbReference type="GO" id="GO:0008270">
    <property type="term" value="F:zinc ion binding"/>
    <property type="evidence" value="ECO:0007669"/>
    <property type="project" value="UniProtKB-KW"/>
</dbReference>
<dbReference type="CDD" id="cd16727">
    <property type="entry name" value="RING-HC_MIB1_rpt3"/>
    <property type="match status" value="1"/>
</dbReference>
<feature type="repeat" description="ANK" evidence="12">
    <location>
        <begin position="569"/>
        <end position="593"/>
    </location>
</feature>
<keyword evidence="4" id="KW-0808">Transferase</keyword>
<feature type="region of interest" description="Disordered" evidence="14">
    <location>
        <begin position="79"/>
        <end position="102"/>
    </location>
</feature>
<comment type="catalytic activity">
    <reaction evidence="1">
        <text>S-ubiquitinyl-[E2 ubiquitin-conjugating enzyme]-L-cysteine + [acceptor protein]-L-lysine = [E2 ubiquitin-conjugating enzyme]-L-cysteine + N(6)-ubiquitinyl-[acceptor protein]-L-lysine.</text>
        <dbReference type="EC" id="2.3.2.27"/>
    </reaction>
</comment>
<dbReference type="InterPro" id="IPR002110">
    <property type="entry name" value="Ankyrin_rpt"/>
</dbReference>
<feature type="repeat" description="ANK" evidence="12">
    <location>
        <begin position="437"/>
        <end position="469"/>
    </location>
</feature>
<dbReference type="InterPro" id="IPR013083">
    <property type="entry name" value="Znf_RING/FYVE/PHD"/>
</dbReference>
<evidence type="ECO:0000256" key="2">
    <source>
        <dbReference type="ARBA" id="ARBA00004906"/>
    </source>
</evidence>
<dbReference type="GO" id="GO:0005737">
    <property type="term" value="C:cytoplasm"/>
    <property type="evidence" value="ECO:0007669"/>
    <property type="project" value="TreeGrafter"/>
</dbReference>
<dbReference type="SMART" id="SM00184">
    <property type="entry name" value="RING"/>
    <property type="match status" value="2"/>
</dbReference>
<evidence type="ECO:0000256" key="4">
    <source>
        <dbReference type="ARBA" id="ARBA00022679"/>
    </source>
</evidence>
<dbReference type="InterPro" id="IPR036770">
    <property type="entry name" value="Ankyrin_rpt-contain_sf"/>
</dbReference>
<feature type="compositionally biased region" description="Basic residues" evidence="14">
    <location>
        <begin position="79"/>
        <end position="94"/>
    </location>
</feature>
<keyword evidence="11" id="KW-0175">Coiled coil</keyword>
<comment type="pathway">
    <text evidence="2">Protein modification; protein ubiquitination.</text>
</comment>
<feature type="repeat" description="ANK" evidence="12">
    <location>
        <begin position="503"/>
        <end position="527"/>
    </location>
</feature>
<dbReference type="PROSITE" id="PS50088">
    <property type="entry name" value="ANK_REPEAT"/>
    <property type="match status" value="5"/>
</dbReference>
<dbReference type="SUPFAM" id="SSF159034">
    <property type="entry name" value="Mib/herc2 domain-like"/>
    <property type="match status" value="2"/>
</dbReference>
<dbReference type="Gene3D" id="2.30.30.40">
    <property type="entry name" value="SH3 Domains"/>
    <property type="match status" value="2"/>
</dbReference>
<dbReference type="PANTHER" id="PTHR24202">
    <property type="entry name" value="E3 UBIQUITIN-PROTEIN LIGASE MIB2"/>
    <property type="match status" value="1"/>
</dbReference>
<dbReference type="GO" id="GO:0016567">
    <property type="term" value="P:protein ubiquitination"/>
    <property type="evidence" value="ECO:0007669"/>
    <property type="project" value="InterPro"/>
</dbReference>
<evidence type="ECO:0000256" key="6">
    <source>
        <dbReference type="ARBA" id="ARBA00022737"/>
    </source>
</evidence>
<dbReference type="AlphaFoldDB" id="A0AAV0A085"/>
<dbReference type="PROSITE" id="PS50089">
    <property type="entry name" value="ZF_RING_2"/>
    <property type="match status" value="2"/>
</dbReference>
<dbReference type="InterPro" id="IPR001841">
    <property type="entry name" value="Znf_RING"/>
</dbReference>
<dbReference type="CDD" id="cd16724">
    <property type="entry name" value="RING-HC_MIB1_rpt1"/>
    <property type="match status" value="1"/>
</dbReference>
<reference evidence="17" key="1">
    <citation type="submission" date="2022-06" db="EMBL/GenBank/DDBJ databases">
        <authorList>
            <person name="Andreotti S."/>
            <person name="Wyler E."/>
        </authorList>
    </citation>
    <scope>NUCLEOTIDE SEQUENCE</scope>
</reference>
<proteinExistence type="predicted"/>
<feature type="domain" description="RING-type" evidence="15">
    <location>
        <begin position="757"/>
        <end position="792"/>
    </location>
</feature>
<dbReference type="PROSITE" id="PS50297">
    <property type="entry name" value="ANK_REP_REGION"/>
    <property type="match status" value="4"/>
</dbReference>
<evidence type="ECO:0000256" key="3">
    <source>
        <dbReference type="ARBA" id="ARBA00012483"/>
    </source>
</evidence>
<keyword evidence="9" id="KW-0862">Zinc</keyword>
<feature type="repeat" description="ANK" evidence="12">
    <location>
        <begin position="603"/>
        <end position="635"/>
    </location>
</feature>
<dbReference type="Pfam" id="PF06701">
    <property type="entry name" value="MIB_HERC2"/>
    <property type="match status" value="2"/>
</dbReference>
<keyword evidence="5" id="KW-0479">Metal-binding</keyword>
<dbReference type="Pfam" id="PF12796">
    <property type="entry name" value="Ank_2"/>
    <property type="match status" value="1"/>
</dbReference>
<evidence type="ECO:0000256" key="10">
    <source>
        <dbReference type="ARBA" id="ARBA00023043"/>
    </source>
</evidence>
<evidence type="ECO:0000313" key="18">
    <source>
        <dbReference type="Proteomes" id="UP001152836"/>
    </source>
</evidence>
<dbReference type="Pfam" id="PF18346">
    <property type="entry name" value="SH3_15"/>
    <property type="match status" value="2"/>
</dbReference>
<dbReference type="Gene3D" id="3.30.40.10">
    <property type="entry name" value="Zinc/RING finger domain, C3HC4 (zinc finger)"/>
    <property type="match status" value="2"/>
</dbReference>
<evidence type="ECO:0000259" key="16">
    <source>
        <dbReference type="PROSITE" id="PS51416"/>
    </source>
</evidence>
<accession>A0AAV0A085</accession>
<keyword evidence="8" id="KW-0833">Ubl conjugation pathway</keyword>
<dbReference type="InterPro" id="IPR037252">
    <property type="entry name" value="Mib_Herc2_sf"/>
</dbReference>
<dbReference type="FunFam" id="1.25.40.20:FF:000257">
    <property type="entry name" value="E3 ubiquitin-protein ligase MIB1"/>
    <property type="match status" value="1"/>
</dbReference>
<dbReference type="FunFam" id="1.25.40.20:FF:000059">
    <property type="entry name" value="E3 ubiquitin-protein ligase MIB1 isoform X1"/>
    <property type="match status" value="1"/>
</dbReference>
<keyword evidence="10 12" id="KW-0040">ANK repeat</keyword>
<dbReference type="EMBL" id="CALSGD010001547">
    <property type="protein sequence ID" value="CAH7090156.1"/>
    <property type="molecule type" value="Genomic_DNA"/>
</dbReference>
<sequence>MSNSRNNRVMVEGVGARVVRGPDWKWGKQDGGEGHVGTVRSFESPEEVVVVWDNGTAANYRCSGAYDLRILDSAPTGKRGRRARGYARGRKGRGQPRDACPAGLGHREVLLESRRKSKKITARGIFAGARVVRGVDWQWEDQDGGNGRRGKVTEIQDWSASSPHSAAYVLWDNGAKNLYRVGFEGMSDLKCVQDAKGGSFYRDHCPVLGEQNGNRNPGGLQIGDLVNIDLDLEIVQSLQHGHGGWTDGMFETLTTTGTVCGIDEDHDIVVQYPSGNRWTFNPAVLTKANIVRSGDAAQGAEGGTSQFQVGDLVQVCYDLERIKLLQRGHGEWAEAMLPTLGKVGRVQQIYSDSDLKVEVCGTSWTYNPAAVSKVASAGSAISNASGERLSQLLKKLFETQESGDLNEELVKAAANGDVAKVEDLLKRPDVDVNGQCAGHTAMQAASQNGHVDILKLLLKQNVDVEAEDKDGDRAVHHAAFGDEGAVIEVLHRGSADLNARNKRRQTPLHIAVNKGHLQVVKTLLDFGCHPSLQFILCKWKDNVNLPCSAMRVLLSKLPRPWIVDEKKDDGYTALHLAALNNHVEVAELLVHQGNANLDIQNVNQQTALHLAVERQHTQIVRLLVRAGAKLDIQDKDGDTPLHEALRHHTLSQLRQLQDMQDVGKVDAAWEPSKNTLIMGLGTQGAEKKSAASIACFLAANGADLSIRNKKGQSPLDLCPDPSLCKALAKCHKEKVSGQVGSRSPSMISNDSETLEECMVCSDMKRDTLFGPCGHIATCSLCSPRVKKCLICKEQVQSRTKTMCPVCLDRLKNMIFLCGHGTCQLCGDRMSECPICRKAIERRILLY</sequence>
<feature type="domain" description="MIB/HERC2" evidence="16">
    <location>
        <begin position="117"/>
        <end position="195"/>
    </location>
</feature>
<dbReference type="GO" id="GO:0007219">
    <property type="term" value="P:Notch signaling pathway"/>
    <property type="evidence" value="ECO:0007669"/>
    <property type="project" value="TreeGrafter"/>
</dbReference>
<evidence type="ECO:0000256" key="12">
    <source>
        <dbReference type="PROSITE-ProRule" id="PRU00023"/>
    </source>
</evidence>
<dbReference type="GO" id="GO:0061630">
    <property type="term" value="F:ubiquitin protein ligase activity"/>
    <property type="evidence" value="ECO:0007669"/>
    <property type="project" value="UniProtKB-EC"/>
</dbReference>
<evidence type="ECO:0000256" key="7">
    <source>
        <dbReference type="ARBA" id="ARBA00022771"/>
    </source>
</evidence>
<dbReference type="Proteomes" id="UP001152836">
    <property type="component" value="Unassembled WGS sequence"/>
</dbReference>
<evidence type="ECO:0000256" key="8">
    <source>
        <dbReference type="ARBA" id="ARBA00022786"/>
    </source>
</evidence>
<keyword evidence="7 13" id="KW-0863">Zinc-finger</keyword>